<dbReference type="VEuPathDB" id="FungiDB:LELG_00402"/>
<feature type="chain" id="PRO_5002679806" description="ER membrane protein complex subunit 7 beta-sandwich domain-containing protein" evidence="3">
    <location>
        <begin position="20"/>
        <end position="258"/>
    </location>
</feature>
<dbReference type="Pfam" id="PF09430">
    <property type="entry name" value="EMC7_beta-sandw"/>
    <property type="match status" value="1"/>
</dbReference>
<dbReference type="InterPro" id="IPR019008">
    <property type="entry name" value="Beta_sandwich_EMC7"/>
</dbReference>
<organism evidence="5 6">
    <name type="scientific">Lodderomyces elongisporus (strain ATCC 11503 / CBS 2605 / JCM 1781 / NBRC 1676 / NRRL YB-4239)</name>
    <name type="common">Yeast</name>
    <name type="synonym">Saccharomyces elongisporus</name>
    <dbReference type="NCBI Taxonomy" id="379508"/>
    <lineage>
        <taxon>Eukaryota</taxon>
        <taxon>Fungi</taxon>
        <taxon>Dikarya</taxon>
        <taxon>Ascomycota</taxon>
        <taxon>Saccharomycotina</taxon>
        <taxon>Pichiomycetes</taxon>
        <taxon>Debaryomycetaceae</taxon>
        <taxon>Candida/Lodderomyces clade</taxon>
        <taxon>Lodderomyces</taxon>
    </lineage>
</organism>
<evidence type="ECO:0000313" key="5">
    <source>
        <dbReference type="EMBL" id="EDK42224.1"/>
    </source>
</evidence>
<gene>
    <name evidence="5" type="ORF">LELG_00402</name>
</gene>
<evidence type="ECO:0000256" key="1">
    <source>
        <dbReference type="SAM" id="MobiDB-lite"/>
    </source>
</evidence>
<dbReference type="HOGENOM" id="CLU_082179_0_0_1"/>
<evidence type="ECO:0000256" key="3">
    <source>
        <dbReference type="SAM" id="SignalP"/>
    </source>
</evidence>
<evidence type="ECO:0000256" key="2">
    <source>
        <dbReference type="SAM" id="Phobius"/>
    </source>
</evidence>
<accession>A5DSR6</accession>
<keyword evidence="2" id="KW-0472">Membrane</keyword>
<dbReference type="eggNOG" id="ENOG502T4TP">
    <property type="taxonomic scope" value="Eukaryota"/>
</dbReference>
<keyword evidence="3" id="KW-0732">Signal</keyword>
<dbReference type="OrthoDB" id="4085072at2759"/>
<dbReference type="STRING" id="379508.A5DSR6"/>
<keyword evidence="2" id="KW-0812">Transmembrane</keyword>
<dbReference type="GeneID" id="5235602"/>
<evidence type="ECO:0000313" key="6">
    <source>
        <dbReference type="Proteomes" id="UP000001996"/>
    </source>
</evidence>
<dbReference type="Proteomes" id="UP000001996">
    <property type="component" value="Unassembled WGS sequence"/>
</dbReference>
<feature type="transmembrane region" description="Helical" evidence="2">
    <location>
        <begin position="181"/>
        <end position="199"/>
    </location>
</feature>
<dbReference type="KEGG" id="lel:PVL30_000393"/>
<proteinExistence type="predicted"/>
<reference evidence="5 6" key="1">
    <citation type="journal article" date="2009" name="Nature">
        <title>Evolution of pathogenicity and sexual reproduction in eight Candida genomes.</title>
        <authorList>
            <person name="Butler G."/>
            <person name="Rasmussen M.D."/>
            <person name="Lin M.F."/>
            <person name="Santos M.A."/>
            <person name="Sakthikumar S."/>
            <person name="Munro C.A."/>
            <person name="Rheinbay E."/>
            <person name="Grabherr M."/>
            <person name="Forche A."/>
            <person name="Reedy J.L."/>
            <person name="Agrafioti I."/>
            <person name="Arnaud M.B."/>
            <person name="Bates S."/>
            <person name="Brown A.J."/>
            <person name="Brunke S."/>
            <person name="Costanzo M.C."/>
            <person name="Fitzpatrick D.A."/>
            <person name="de Groot P.W."/>
            <person name="Harris D."/>
            <person name="Hoyer L.L."/>
            <person name="Hube B."/>
            <person name="Klis F.M."/>
            <person name="Kodira C."/>
            <person name="Lennard N."/>
            <person name="Logue M.E."/>
            <person name="Martin R."/>
            <person name="Neiman A.M."/>
            <person name="Nikolaou E."/>
            <person name="Quail M.A."/>
            <person name="Quinn J."/>
            <person name="Santos M.C."/>
            <person name="Schmitzberger F.F."/>
            <person name="Sherlock G."/>
            <person name="Shah P."/>
            <person name="Silverstein K.A."/>
            <person name="Skrzypek M.S."/>
            <person name="Soll D."/>
            <person name="Staggs R."/>
            <person name="Stansfield I."/>
            <person name="Stumpf M.P."/>
            <person name="Sudbery P.E."/>
            <person name="Srikantha T."/>
            <person name="Zeng Q."/>
            <person name="Berman J."/>
            <person name="Berriman M."/>
            <person name="Heitman J."/>
            <person name="Gow N.A."/>
            <person name="Lorenz M.C."/>
            <person name="Birren B.W."/>
            <person name="Kellis M."/>
            <person name="Cuomo C.A."/>
        </authorList>
    </citation>
    <scope>NUCLEOTIDE SEQUENCE [LARGE SCALE GENOMIC DNA]</scope>
    <source>
        <strain evidence="6">ATCC 11503 / BCRC 21390 / CBS 2605 / JCM 1781 / NBRC 1676 / NRRL YB-4239</strain>
    </source>
</reference>
<keyword evidence="2" id="KW-1133">Transmembrane helix</keyword>
<feature type="region of interest" description="Disordered" evidence="1">
    <location>
        <begin position="218"/>
        <end position="258"/>
    </location>
</feature>
<protein>
    <recommendedName>
        <fullName evidence="4">ER membrane protein complex subunit 7 beta-sandwich domain-containing protein</fullName>
    </recommendedName>
</protein>
<feature type="domain" description="ER membrane protein complex subunit 7 beta-sandwich" evidence="4">
    <location>
        <begin position="48"/>
        <end position="170"/>
    </location>
</feature>
<sequence>MRHIQLAIILFSIITTTCALGFNGKLVNIPERVSDIPKDVTTSAKIPNIQNLAYRTRVDLYSLNDSKDTKSFKPQRALVDKNNNFIFEGLNEGEYQLIVNSYDVTFHNNIYRIKVGDDEIIAFENPLGYDSYNTSSATKIDHDKPLQLRYKETKQFYERSGGTLVDMAMNSPFGFIFKNRMYTILFTVCLAIMAAPYVLQWINPELAAELNEAKVQMSNERQGGESARRGAMGQEIPIEKIESNQNYARSGKISKRRP</sequence>
<dbReference type="OMA" id="IFCICIT"/>
<feature type="signal peptide" evidence="3">
    <location>
        <begin position="1"/>
        <end position="19"/>
    </location>
</feature>
<dbReference type="EMBL" id="CH981524">
    <property type="protein sequence ID" value="EDK42224.1"/>
    <property type="molecule type" value="Genomic_DNA"/>
</dbReference>
<dbReference type="InParanoid" id="A5DSR6"/>
<keyword evidence="6" id="KW-1185">Reference proteome</keyword>
<evidence type="ECO:0000259" key="4">
    <source>
        <dbReference type="Pfam" id="PF09430"/>
    </source>
</evidence>
<name>A5DSR6_LODEL</name>
<dbReference type="AlphaFoldDB" id="A5DSR6"/>